<dbReference type="EC" id="4.3.2.3" evidence="4"/>
<dbReference type="PANTHER" id="PTHR42796">
    <property type="entry name" value="FUMARYLACETOACETATE HYDROLASE DOMAIN-CONTAINING PROTEIN 2A-RELATED"/>
    <property type="match status" value="1"/>
</dbReference>
<keyword evidence="5" id="KW-1185">Reference proteome</keyword>
<gene>
    <name evidence="4" type="ORF">LF1_22980</name>
</gene>
<dbReference type="EMBL" id="VRLW01000001">
    <property type="protein sequence ID" value="KAA1259761.1"/>
    <property type="molecule type" value="Genomic_DNA"/>
</dbReference>
<sequence length="273" mass="29734">MKLCRFLRDDSPVIALYDPSKGVQPITLTDEDFFSDPTVVKDGSWQPVPEQLLPPVPTPEKIICIGLNYRDHAIETGSEIPTLPVVFSKFNSALLGHGGSIELPDISEKVDYEAELVVVIGKPARNVSADRAMDYVFGFTCGHDVSARDWQKGRPGGQWLLGKTFDTFAPVGPCVVTKDEISDPGNLRVRMHLNDQTVQDSTTAQLIFDIPSLISHLSLFTTLKPGDLIYTGTPPGVGAAKTPPVFLKHDDHCVVEIDGIGKLSNVCVSQPKN</sequence>
<dbReference type="SUPFAM" id="SSF56529">
    <property type="entry name" value="FAH"/>
    <property type="match status" value="1"/>
</dbReference>
<dbReference type="AlphaFoldDB" id="A0A5B1CHR6"/>
<dbReference type="Proteomes" id="UP000322699">
    <property type="component" value="Unassembled WGS sequence"/>
</dbReference>
<dbReference type="Gene3D" id="3.90.850.10">
    <property type="entry name" value="Fumarylacetoacetase-like, C-terminal domain"/>
    <property type="match status" value="1"/>
</dbReference>
<feature type="domain" description="Fumarylacetoacetase-like C-terminal" evidence="3">
    <location>
        <begin position="61"/>
        <end position="266"/>
    </location>
</feature>
<comment type="similarity">
    <text evidence="1">Belongs to the FAH family.</text>
</comment>
<dbReference type="Pfam" id="PF01557">
    <property type="entry name" value="FAA_hydrolase"/>
    <property type="match status" value="1"/>
</dbReference>
<evidence type="ECO:0000313" key="4">
    <source>
        <dbReference type="EMBL" id="KAA1259761.1"/>
    </source>
</evidence>
<accession>A0A5B1CHR6</accession>
<evidence type="ECO:0000256" key="2">
    <source>
        <dbReference type="ARBA" id="ARBA00022723"/>
    </source>
</evidence>
<dbReference type="GO" id="GO:0050385">
    <property type="term" value="F:ureidoglycolate lyase activity"/>
    <property type="evidence" value="ECO:0007669"/>
    <property type="project" value="UniProtKB-EC"/>
</dbReference>
<dbReference type="GO" id="GO:0019752">
    <property type="term" value="P:carboxylic acid metabolic process"/>
    <property type="evidence" value="ECO:0007669"/>
    <property type="project" value="UniProtKB-ARBA"/>
</dbReference>
<dbReference type="InterPro" id="IPR036663">
    <property type="entry name" value="Fumarylacetoacetase_C_sf"/>
</dbReference>
<keyword evidence="4" id="KW-0456">Lyase</keyword>
<dbReference type="PANTHER" id="PTHR42796:SF4">
    <property type="entry name" value="FUMARYLACETOACETATE HYDROLASE DOMAIN-CONTAINING PROTEIN 2A"/>
    <property type="match status" value="1"/>
</dbReference>
<dbReference type="InterPro" id="IPR051121">
    <property type="entry name" value="FAH"/>
</dbReference>
<organism evidence="4 5">
    <name type="scientific">Rubripirellula obstinata</name>
    <dbReference type="NCBI Taxonomy" id="406547"/>
    <lineage>
        <taxon>Bacteria</taxon>
        <taxon>Pseudomonadati</taxon>
        <taxon>Planctomycetota</taxon>
        <taxon>Planctomycetia</taxon>
        <taxon>Pirellulales</taxon>
        <taxon>Pirellulaceae</taxon>
        <taxon>Rubripirellula</taxon>
    </lineage>
</organism>
<protein>
    <submittedName>
        <fullName evidence="4">Ureidoglycolate lyase</fullName>
        <ecNumber evidence="4">4.3.2.3</ecNumber>
    </submittedName>
</protein>
<dbReference type="FunFam" id="3.90.850.10:FF:000002">
    <property type="entry name" value="2-hydroxyhepta-2,4-diene-1,7-dioate isomerase"/>
    <property type="match status" value="1"/>
</dbReference>
<dbReference type="GO" id="GO:0016853">
    <property type="term" value="F:isomerase activity"/>
    <property type="evidence" value="ECO:0007669"/>
    <property type="project" value="UniProtKB-ARBA"/>
</dbReference>
<comment type="caution">
    <text evidence="4">The sequence shown here is derived from an EMBL/GenBank/DDBJ whole genome shotgun (WGS) entry which is preliminary data.</text>
</comment>
<name>A0A5B1CHR6_9BACT</name>
<evidence type="ECO:0000259" key="3">
    <source>
        <dbReference type="Pfam" id="PF01557"/>
    </source>
</evidence>
<proteinExistence type="inferred from homology"/>
<keyword evidence="2" id="KW-0479">Metal-binding</keyword>
<reference evidence="4 5" key="1">
    <citation type="submission" date="2019-08" db="EMBL/GenBank/DDBJ databases">
        <title>Deep-cultivation of Planctomycetes and their phenomic and genomic characterization uncovers novel biology.</title>
        <authorList>
            <person name="Wiegand S."/>
            <person name="Jogler M."/>
            <person name="Boedeker C."/>
            <person name="Pinto D."/>
            <person name="Vollmers J."/>
            <person name="Rivas-Marin E."/>
            <person name="Kohn T."/>
            <person name="Peeters S.H."/>
            <person name="Heuer A."/>
            <person name="Rast P."/>
            <person name="Oberbeckmann S."/>
            <person name="Bunk B."/>
            <person name="Jeske O."/>
            <person name="Meyerdierks A."/>
            <person name="Storesund J.E."/>
            <person name="Kallscheuer N."/>
            <person name="Luecker S."/>
            <person name="Lage O.M."/>
            <person name="Pohl T."/>
            <person name="Merkel B.J."/>
            <person name="Hornburger P."/>
            <person name="Mueller R.-W."/>
            <person name="Bruemmer F."/>
            <person name="Labrenz M."/>
            <person name="Spormann A.M."/>
            <person name="Op Den Camp H."/>
            <person name="Overmann J."/>
            <person name="Amann R."/>
            <person name="Jetten M.S.M."/>
            <person name="Mascher T."/>
            <person name="Medema M.H."/>
            <person name="Devos D.P."/>
            <person name="Kaster A.-K."/>
            <person name="Ovreas L."/>
            <person name="Rohde M."/>
            <person name="Galperin M.Y."/>
            <person name="Jogler C."/>
        </authorList>
    </citation>
    <scope>NUCLEOTIDE SEQUENCE [LARGE SCALE GENOMIC DNA]</scope>
    <source>
        <strain evidence="4 5">LF1</strain>
    </source>
</reference>
<evidence type="ECO:0000313" key="5">
    <source>
        <dbReference type="Proteomes" id="UP000322699"/>
    </source>
</evidence>
<evidence type="ECO:0000256" key="1">
    <source>
        <dbReference type="ARBA" id="ARBA00010211"/>
    </source>
</evidence>
<dbReference type="InterPro" id="IPR011234">
    <property type="entry name" value="Fumarylacetoacetase-like_C"/>
</dbReference>
<dbReference type="GO" id="GO:0046872">
    <property type="term" value="F:metal ion binding"/>
    <property type="evidence" value="ECO:0007669"/>
    <property type="project" value="UniProtKB-KW"/>
</dbReference>